<evidence type="ECO:0000256" key="1">
    <source>
        <dbReference type="ARBA" id="ARBA00005582"/>
    </source>
</evidence>
<keyword evidence="4" id="KW-1185">Reference proteome</keyword>
<dbReference type="Proteomes" id="UP000316330">
    <property type="component" value="Unassembled WGS sequence"/>
</dbReference>
<dbReference type="OrthoDB" id="9804442at2"/>
<gene>
    <name evidence="3" type="ORF">FPZ45_23835</name>
</gene>
<dbReference type="PROSITE" id="PS51462">
    <property type="entry name" value="NUDIX"/>
    <property type="match status" value="1"/>
</dbReference>
<dbReference type="EMBL" id="VNJJ01000023">
    <property type="protein sequence ID" value="TVX95334.1"/>
    <property type="molecule type" value="Genomic_DNA"/>
</dbReference>
<name>A0A559J629_9BACL</name>
<protein>
    <submittedName>
        <fullName evidence="3">NUDIX domain-containing protein</fullName>
    </submittedName>
</protein>
<dbReference type="Pfam" id="PF00293">
    <property type="entry name" value="NUDIX"/>
    <property type="match status" value="1"/>
</dbReference>
<dbReference type="PANTHER" id="PTHR43736">
    <property type="entry name" value="ADP-RIBOSE PYROPHOSPHATASE"/>
    <property type="match status" value="1"/>
</dbReference>
<dbReference type="InterPro" id="IPR000086">
    <property type="entry name" value="NUDIX_hydrolase_dom"/>
</dbReference>
<evidence type="ECO:0000313" key="4">
    <source>
        <dbReference type="Proteomes" id="UP000316330"/>
    </source>
</evidence>
<dbReference type="Gene3D" id="3.90.79.10">
    <property type="entry name" value="Nucleoside Triphosphate Pyrophosphohydrolase"/>
    <property type="match status" value="1"/>
</dbReference>
<dbReference type="PANTHER" id="PTHR43736:SF1">
    <property type="entry name" value="DIHYDRONEOPTERIN TRIPHOSPHATE DIPHOSPHATASE"/>
    <property type="match status" value="1"/>
</dbReference>
<dbReference type="InterPro" id="IPR015797">
    <property type="entry name" value="NUDIX_hydrolase-like_dom_sf"/>
</dbReference>
<comment type="similarity">
    <text evidence="1">Belongs to the Nudix hydrolase family.</text>
</comment>
<accession>A0A559J629</accession>
<sequence length="60" mass="6570">MIRGVVFKENKILLVKEKIDGAWALPGGWADIGLSPKEVAVKEVKEESGLDIEPIRLLAV</sequence>
<feature type="domain" description="Nudix hydrolase" evidence="2">
    <location>
        <begin position="1"/>
        <end position="60"/>
    </location>
</feature>
<comment type="caution">
    <text evidence="3">The sequence shown here is derived from an EMBL/GenBank/DDBJ whole genome shotgun (WGS) entry which is preliminary data.</text>
</comment>
<evidence type="ECO:0000259" key="2">
    <source>
        <dbReference type="PROSITE" id="PS51462"/>
    </source>
</evidence>
<dbReference type="AlphaFoldDB" id="A0A559J629"/>
<organism evidence="3 4">
    <name type="scientific">Cohnella terricola</name>
    <dbReference type="NCBI Taxonomy" id="1289167"/>
    <lineage>
        <taxon>Bacteria</taxon>
        <taxon>Bacillati</taxon>
        <taxon>Bacillota</taxon>
        <taxon>Bacilli</taxon>
        <taxon>Bacillales</taxon>
        <taxon>Paenibacillaceae</taxon>
        <taxon>Cohnella</taxon>
    </lineage>
</organism>
<reference evidence="3 4" key="1">
    <citation type="submission" date="2019-07" db="EMBL/GenBank/DDBJ databases">
        <authorList>
            <person name="Kim J."/>
        </authorList>
    </citation>
    <scope>NUCLEOTIDE SEQUENCE [LARGE SCALE GENOMIC DNA]</scope>
    <source>
        <strain evidence="3 4">G13</strain>
    </source>
</reference>
<dbReference type="SUPFAM" id="SSF55811">
    <property type="entry name" value="Nudix"/>
    <property type="match status" value="1"/>
</dbReference>
<evidence type="ECO:0000313" key="3">
    <source>
        <dbReference type="EMBL" id="TVX95334.1"/>
    </source>
</evidence>
<proteinExistence type="inferred from homology"/>